<proteinExistence type="predicted"/>
<evidence type="ECO:0008006" key="3">
    <source>
        <dbReference type="Google" id="ProtNLM"/>
    </source>
</evidence>
<accession>I4AQM9</accession>
<dbReference type="OrthoDB" id="880716at2"/>
<dbReference type="STRING" id="880071.Fleli_3962"/>
<gene>
    <name evidence="1" type="ordered locus">Fleli_3962</name>
</gene>
<reference evidence="2" key="1">
    <citation type="submission" date="2012-06" db="EMBL/GenBank/DDBJ databases">
        <title>The complete genome of Flexibacter litoralis DSM 6794.</title>
        <authorList>
            <person name="Lucas S."/>
            <person name="Copeland A."/>
            <person name="Lapidus A."/>
            <person name="Glavina del Rio T."/>
            <person name="Dalin E."/>
            <person name="Tice H."/>
            <person name="Bruce D."/>
            <person name="Goodwin L."/>
            <person name="Pitluck S."/>
            <person name="Peters L."/>
            <person name="Ovchinnikova G."/>
            <person name="Lu M."/>
            <person name="Kyrpides N."/>
            <person name="Mavromatis K."/>
            <person name="Ivanova N."/>
            <person name="Brettin T."/>
            <person name="Detter J.C."/>
            <person name="Han C."/>
            <person name="Larimer F."/>
            <person name="Land M."/>
            <person name="Hauser L."/>
            <person name="Markowitz V."/>
            <person name="Cheng J.-F."/>
            <person name="Hugenholtz P."/>
            <person name="Woyke T."/>
            <person name="Wu D."/>
            <person name="Spring S."/>
            <person name="Lang E."/>
            <person name="Kopitz M."/>
            <person name="Brambilla E."/>
            <person name="Klenk H.-P."/>
            <person name="Eisen J.A."/>
        </authorList>
    </citation>
    <scope>NUCLEOTIDE SEQUENCE [LARGE SCALE GENOMIC DNA]</scope>
    <source>
        <strain evidence="2">ATCC 23117 / DSM 6794 / NBRC 15988 / NCIMB 1366 / Sio-4</strain>
    </source>
</reference>
<dbReference type="Proteomes" id="UP000006054">
    <property type="component" value="Chromosome"/>
</dbReference>
<dbReference type="eggNOG" id="ENOG5033AAK">
    <property type="taxonomic scope" value="Bacteria"/>
</dbReference>
<dbReference type="EMBL" id="CP003345">
    <property type="protein sequence ID" value="AFM06264.1"/>
    <property type="molecule type" value="Genomic_DNA"/>
</dbReference>
<name>I4AQM9_BERLS</name>
<dbReference type="RefSeq" id="WP_014799687.1">
    <property type="nucleotide sequence ID" value="NC_018018.1"/>
</dbReference>
<dbReference type="HOGENOM" id="CLU_128678_2_1_10"/>
<dbReference type="KEGG" id="fli:Fleli_3962"/>
<evidence type="ECO:0000313" key="2">
    <source>
        <dbReference type="Proteomes" id="UP000006054"/>
    </source>
</evidence>
<dbReference type="AlphaFoldDB" id="I4AQM9"/>
<protein>
    <recommendedName>
        <fullName evidence="3">STAS/SEC14 domain-containing protein</fullName>
    </recommendedName>
</protein>
<evidence type="ECO:0000313" key="1">
    <source>
        <dbReference type="EMBL" id="AFM06264.1"/>
    </source>
</evidence>
<keyword evidence="2" id="KW-1185">Reference proteome</keyword>
<sequence>MSLPKHLPAPENKLIYDINVSSTDALRIYYNEKANCIITRSIGFVYDAELRLFLEKIIIFLKEKNTTKLIVDLTYRQTYTDEDQNWIDKDWFPRVLQAGLTYFGYIMPNDLFMQLSADELLVKQKGSVNIVPFGDVNKAIEWMHIQGK</sequence>
<organism evidence="1 2">
    <name type="scientific">Bernardetia litoralis (strain ATCC 23117 / DSM 6794 / NBRC 15988 / NCIMB 1366 / Fx l1 / Sio-4)</name>
    <name type="common">Flexibacter litoralis</name>
    <dbReference type="NCBI Taxonomy" id="880071"/>
    <lineage>
        <taxon>Bacteria</taxon>
        <taxon>Pseudomonadati</taxon>
        <taxon>Bacteroidota</taxon>
        <taxon>Cytophagia</taxon>
        <taxon>Cytophagales</taxon>
        <taxon>Bernardetiaceae</taxon>
        <taxon>Bernardetia</taxon>
    </lineage>
</organism>